<evidence type="ECO:0000313" key="4">
    <source>
        <dbReference type="EMBL" id="CAB4194148.1"/>
    </source>
</evidence>
<protein>
    <submittedName>
        <fullName evidence="2">Terminase large subunit, Lambdalikevirus-type</fullName>
    </submittedName>
</protein>
<dbReference type="EMBL" id="LR796801">
    <property type="protein sequence ID" value="CAB4167510.1"/>
    <property type="molecule type" value="Genomic_DNA"/>
</dbReference>
<dbReference type="EMBL" id="LR797201">
    <property type="protein sequence ID" value="CAB4194148.1"/>
    <property type="molecule type" value="Genomic_DNA"/>
</dbReference>
<dbReference type="EMBL" id="LR796999">
    <property type="protein sequence ID" value="CAB4180084.1"/>
    <property type="molecule type" value="Genomic_DNA"/>
</dbReference>
<dbReference type="Pfam" id="PF03354">
    <property type="entry name" value="TerL_ATPase"/>
    <property type="match status" value="1"/>
</dbReference>
<dbReference type="InterPro" id="IPR046461">
    <property type="entry name" value="TerL_ATPase"/>
</dbReference>
<evidence type="ECO:0000313" key="3">
    <source>
        <dbReference type="EMBL" id="CAB4180084.1"/>
    </source>
</evidence>
<accession>A0A6J5P6G2</accession>
<sequence length="474" mass="52829">MTDTPKRSKPIRGAIEPRLHSPYLNGKSKVDDVIELAEMIKMPLLPWQKFVLTDMLRVDSKGMWIRKTNLLLVARQNGKTHLTRMVILAHLLKWDSKNIIIASSNRAMALDTFRQVAQVLEGNLHLMDMVKAIRYANGTESIEMKDGRRLDVVAATRDGSRGRTADALFLDEVREWTEEAYRAAMPVTRARPNAHTFLTSNAGDAYSTVLNDLRERAQDYPPKSFGYYEYSAPQYCKINDKNAWALANPALGHMVTLEALEESVATSPIENTRTELLCQWIDSLSSPWPHGILEETSDSTLEIPPGAYTVFAFDVSPSRRNASLVAGQLLPDGRIGVGILQTWSSQVAVDDLKIAVDIKGWSDIYRPRMVCFDKYATQSIADRLKQSGVMVEDVSGQQFYQACGDLLTGLVTHKVVHNGQAEFIQQMNNCAAKVNDSAWRIIKRKSAGDISAPIGLAMVVSKLMLPAPRPQIVT</sequence>
<organism evidence="2">
    <name type="scientific">uncultured Caudovirales phage</name>
    <dbReference type="NCBI Taxonomy" id="2100421"/>
    <lineage>
        <taxon>Viruses</taxon>
        <taxon>Duplodnaviria</taxon>
        <taxon>Heunggongvirae</taxon>
        <taxon>Uroviricota</taxon>
        <taxon>Caudoviricetes</taxon>
        <taxon>Peduoviridae</taxon>
        <taxon>Maltschvirus</taxon>
        <taxon>Maltschvirus maltsch</taxon>
    </lineage>
</organism>
<dbReference type="InterPro" id="IPR027417">
    <property type="entry name" value="P-loop_NTPase"/>
</dbReference>
<dbReference type="PANTHER" id="PTHR41287:SF1">
    <property type="entry name" value="PROTEIN YMFN"/>
    <property type="match status" value="1"/>
</dbReference>
<reference evidence="2" key="1">
    <citation type="submission" date="2020-04" db="EMBL/GenBank/DDBJ databases">
        <authorList>
            <person name="Chiriac C."/>
            <person name="Salcher M."/>
            <person name="Ghai R."/>
            <person name="Kavagutti S V."/>
        </authorList>
    </citation>
    <scope>NUCLEOTIDE SEQUENCE</scope>
</reference>
<name>A0A6J5P6G2_9CAUD</name>
<dbReference type="Gene3D" id="3.40.50.300">
    <property type="entry name" value="P-loop containing nucleotide triphosphate hydrolases"/>
    <property type="match status" value="1"/>
</dbReference>
<evidence type="ECO:0000259" key="1">
    <source>
        <dbReference type="Pfam" id="PF03354"/>
    </source>
</evidence>
<dbReference type="PANTHER" id="PTHR41287">
    <property type="match status" value="1"/>
</dbReference>
<evidence type="ECO:0000313" key="2">
    <source>
        <dbReference type="EMBL" id="CAB4167510.1"/>
    </source>
</evidence>
<feature type="domain" description="Terminase large subunit-like ATPase" evidence="1">
    <location>
        <begin position="46"/>
        <end position="217"/>
    </location>
</feature>
<dbReference type="InterPro" id="IPR005021">
    <property type="entry name" value="Terminase_largesu-like"/>
</dbReference>
<gene>
    <name evidence="3" type="ORF">UFOVP1042_3</name>
    <name evidence="4" type="ORF">UFOVP1262_25</name>
    <name evidence="2" type="ORF">UFOVP863_21</name>
</gene>
<proteinExistence type="predicted"/>